<sequence>MSGDLDPTLDLVLEREIAAPRELIYTCWTTPEHLVHWFVPRPHRVTACHLDVRVGGACNTTFEVEGNIMENNGVYLEVIPNEKLVFTDAYTVGWKPAPEPFMTAILTFEDAGPGRTRYRAVARHRNAETARQHEAMGFYDGWGTVVTQLEDYAQGLMKKGA</sequence>
<dbReference type="SUPFAM" id="SSF55961">
    <property type="entry name" value="Bet v1-like"/>
    <property type="match status" value="1"/>
</dbReference>
<keyword evidence="4" id="KW-1185">Reference proteome</keyword>
<name>A0A6M0QV48_9RHOB</name>
<dbReference type="Gene3D" id="3.30.530.20">
    <property type="match status" value="1"/>
</dbReference>
<dbReference type="InterPro" id="IPR013538">
    <property type="entry name" value="ASHA1/2-like_C"/>
</dbReference>
<reference evidence="3 4" key="1">
    <citation type="submission" date="2020-02" db="EMBL/GenBank/DDBJ databases">
        <authorList>
            <person name="Chen W.-M."/>
        </authorList>
    </citation>
    <scope>NUCLEOTIDE SEQUENCE [LARGE SCALE GENOMIC DNA]</scope>
    <source>
        <strain evidence="3 4">KMS-5</strain>
    </source>
</reference>
<protein>
    <submittedName>
        <fullName evidence="3">SRPBCC family protein</fullName>
    </submittedName>
</protein>
<dbReference type="Pfam" id="PF08327">
    <property type="entry name" value="AHSA1"/>
    <property type="match status" value="1"/>
</dbReference>
<comment type="caution">
    <text evidence="3">The sequence shown here is derived from an EMBL/GenBank/DDBJ whole genome shotgun (WGS) entry which is preliminary data.</text>
</comment>
<evidence type="ECO:0000313" key="3">
    <source>
        <dbReference type="EMBL" id="NEY91310.1"/>
    </source>
</evidence>
<organism evidence="3 4">
    <name type="scientific">Tabrizicola oligotrophica</name>
    <dbReference type="NCBI Taxonomy" id="2710650"/>
    <lineage>
        <taxon>Bacteria</taxon>
        <taxon>Pseudomonadati</taxon>
        <taxon>Pseudomonadota</taxon>
        <taxon>Alphaproteobacteria</taxon>
        <taxon>Rhodobacterales</taxon>
        <taxon>Paracoccaceae</taxon>
        <taxon>Tabrizicola</taxon>
    </lineage>
</organism>
<gene>
    <name evidence="3" type="ORF">G4Z14_13480</name>
</gene>
<dbReference type="AlphaFoldDB" id="A0A6M0QV48"/>
<comment type="similarity">
    <text evidence="1">Belongs to the AHA1 family.</text>
</comment>
<evidence type="ECO:0000259" key="2">
    <source>
        <dbReference type="Pfam" id="PF08327"/>
    </source>
</evidence>
<proteinExistence type="inferred from homology"/>
<evidence type="ECO:0000256" key="1">
    <source>
        <dbReference type="ARBA" id="ARBA00006817"/>
    </source>
</evidence>
<dbReference type="Proteomes" id="UP000477782">
    <property type="component" value="Unassembled WGS sequence"/>
</dbReference>
<accession>A0A6M0QV48</accession>
<dbReference type="EMBL" id="JAAIVJ010000008">
    <property type="protein sequence ID" value="NEY91310.1"/>
    <property type="molecule type" value="Genomic_DNA"/>
</dbReference>
<feature type="domain" description="Activator of Hsp90 ATPase homologue 1/2-like C-terminal" evidence="2">
    <location>
        <begin position="18"/>
        <end position="153"/>
    </location>
</feature>
<dbReference type="RefSeq" id="WP_164626610.1">
    <property type="nucleotide sequence ID" value="NZ_JAAIVJ010000008.1"/>
</dbReference>
<dbReference type="CDD" id="cd08896">
    <property type="entry name" value="SRPBCC_CalC_Aha1-like_3"/>
    <property type="match status" value="1"/>
</dbReference>
<dbReference type="InterPro" id="IPR023393">
    <property type="entry name" value="START-like_dom_sf"/>
</dbReference>
<evidence type="ECO:0000313" key="4">
    <source>
        <dbReference type="Proteomes" id="UP000477782"/>
    </source>
</evidence>